<evidence type="ECO:0000313" key="2">
    <source>
        <dbReference type="Proteomes" id="UP000231259"/>
    </source>
</evidence>
<dbReference type="OrthoDB" id="9806585at2"/>
<dbReference type="Gene3D" id="3.30.1540.10">
    <property type="entry name" value="formyl-coa transferase, domain 3"/>
    <property type="match status" value="1"/>
</dbReference>
<dbReference type="Proteomes" id="UP000231259">
    <property type="component" value="Unassembled WGS sequence"/>
</dbReference>
<dbReference type="Gene3D" id="3.40.50.10540">
    <property type="entry name" value="Crotonobetainyl-coa:carnitine coa-transferase, domain 1"/>
    <property type="match status" value="1"/>
</dbReference>
<dbReference type="RefSeq" id="WP_099911850.1">
    <property type="nucleotide sequence ID" value="NZ_AWWI01000112.1"/>
</dbReference>
<comment type="caution">
    <text evidence="1">The sequence shown here is derived from an EMBL/GenBank/DDBJ whole genome shotgun (WGS) entry which is preliminary data.</text>
</comment>
<dbReference type="SUPFAM" id="SSF89796">
    <property type="entry name" value="CoA-transferase family III (CaiB/BaiF)"/>
    <property type="match status" value="1"/>
</dbReference>
<gene>
    <name evidence="1" type="ORF">P775_16375</name>
</gene>
<evidence type="ECO:0008006" key="3">
    <source>
        <dbReference type="Google" id="ProtNLM"/>
    </source>
</evidence>
<dbReference type="PANTHER" id="PTHR48228">
    <property type="entry name" value="SUCCINYL-COA--D-CITRAMALATE COA-TRANSFERASE"/>
    <property type="match status" value="1"/>
</dbReference>
<organism evidence="1 2">
    <name type="scientific">Puniceibacterium antarcticum</name>
    <dbReference type="NCBI Taxonomy" id="1206336"/>
    <lineage>
        <taxon>Bacteria</taxon>
        <taxon>Pseudomonadati</taxon>
        <taxon>Pseudomonadota</taxon>
        <taxon>Alphaproteobacteria</taxon>
        <taxon>Rhodobacterales</taxon>
        <taxon>Paracoccaceae</taxon>
        <taxon>Puniceibacterium</taxon>
    </lineage>
</organism>
<dbReference type="GO" id="GO:0003824">
    <property type="term" value="F:catalytic activity"/>
    <property type="evidence" value="ECO:0007669"/>
    <property type="project" value="InterPro"/>
</dbReference>
<proteinExistence type="predicted"/>
<dbReference type="PANTHER" id="PTHR48228:SF5">
    <property type="entry name" value="ALPHA-METHYLACYL-COA RACEMASE"/>
    <property type="match status" value="1"/>
</dbReference>
<dbReference type="EMBL" id="AWWI01000112">
    <property type="protein sequence ID" value="PIL19086.1"/>
    <property type="molecule type" value="Genomic_DNA"/>
</dbReference>
<dbReference type="InterPro" id="IPR050509">
    <property type="entry name" value="CoA-transferase_III"/>
</dbReference>
<evidence type="ECO:0000313" key="1">
    <source>
        <dbReference type="EMBL" id="PIL19086.1"/>
    </source>
</evidence>
<reference evidence="1 2" key="1">
    <citation type="submission" date="2013-09" db="EMBL/GenBank/DDBJ databases">
        <title>Genome sequencing of Phaeobacter antarcticus sp. nov. SM1211.</title>
        <authorList>
            <person name="Zhang X.-Y."/>
            <person name="Liu C."/>
            <person name="Chen X.-L."/>
            <person name="Xie B.-B."/>
            <person name="Qin Q.-L."/>
            <person name="Rong J.-C."/>
            <person name="Zhang Y.-Z."/>
        </authorList>
    </citation>
    <scope>NUCLEOTIDE SEQUENCE [LARGE SCALE GENOMIC DNA]</scope>
    <source>
        <strain evidence="1 2">SM1211</strain>
    </source>
</reference>
<accession>A0A2G8RBY7</accession>
<dbReference type="InterPro" id="IPR044855">
    <property type="entry name" value="CoA-Trfase_III_dom3_sf"/>
</dbReference>
<sequence length="414" mass="43969">MSQILKGMRVVESSAFVAVPLAGMTLAQMGAEVIRFDRIGGGLDHTRWPVAPNGQSLFWDGLNKGKKSIAVDMKSAQGKELITRIVTAPGEDAGLFITNLAVKGWLDHASLSQHRADMITVTLTGDRQGHPQVDYTVNPSLGIPHMTGPEGYADPVAHALPAWDVAAGQMVVSALLAAERNRLRRGTGQDVTFSLKDVAAATIGHLGLIAEAALTGKARGKSGNALYGAYGQDFVCSDGKRIMVIGLTERQWLGLVRMTGTEAAMARLADCTGRDLCDEGARFALRHDITGILKPWFAVRPSKVAGQECDKAGVTWSQFRSIPEALAEDPDLSEDNPMFRVLNHPGVGRYPVPGSPLNFSGYARTDPVPAPALGAHTEEILGDVVGLSDTEIAGLFDAGIVQSAAPRRSCRTAA</sequence>
<dbReference type="Pfam" id="PF02515">
    <property type="entry name" value="CoA_transf_3"/>
    <property type="match status" value="1"/>
</dbReference>
<dbReference type="AlphaFoldDB" id="A0A2G8RBY7"/>
<keyword evidence="2" id="KW-1185">Reference proteome</keyword>
<dbReference type="InterPro" id="IPR023606">
    <property type="entry name" value="CoA-Trfase_III_dom_1_sf"/>
</dbReference>
<name>A0A2G8RBY7_9RHOB</name>
<protein>
    <recommendedName>
        <fullName evidence="3">Dehydratase</fullName>
    </recommendedName>
</protein>
<dbReference type="InterPro" id="IPR003673">
    <property type="entry name" value="CoA-Trfase_fam_III"/>
</dbReference>